<dbReference type="PaxDb" id="121845-A0A3Q0IN10"/>
<dbReference type="Gene3D" id="1.10.1520.10">
    <property type="entry name" value="Ribonuclease III domain"/>
    <property type="match status" value="1"/>
</dbReference>
<dbReference type="InterPro" id="IPR055189">
    <property type="entry name" value="RM44_endonuclase"/>
</dbReference>
<dbReference type="InterPro" id="IPR036389">
    <property type="entry name" value="RNase_III_sf"/>
</dbReference>
<reference evidence="3" key="1">
    <citation type="submission" date="2025-08" db="UniProtKB">
        <authorList>
            <consortium name="RefSeq"/>
        </authorList>
    </citation>
    <scope>IDENTIFICATION</scope>
</reference>
<gene>
    <name evidence="3" type="primary">LOC103525000</name>
</gene>
<protein>
    <submittedName>
        <fullName evidence="3">Uncharacterized protein F02A9.4b</fullName>
    </submittedName>
</protein>
<evidence type="ECO:0000313" key="3">
    <source>
        <dbReference type="RefSeq" id="XP_026676038.1"/>
    </source>
</evidence>
<dbReference type="AlphaFoldDB" id="A0A3Q0IN10"/>
<accession>A0A3Q0IN10</accession>
<dbReference type="Pfam" id="PF22935">
    <property type="entry name" value="RM44_endonuclase"/>
    <property type="match status" value="1"/>
</dbReference>
<dbReference type="RefSeq" id="XP_026676038.1">
    <property type="nucleotide sequence ID" value="XM_026820237.1"/>
</dbReference>
<dbReference type="GeneID" id="103525000"/>
<dbReference type="STRING" id="121845.A0A3Q0IN10"/>
<dbReference type="GO" id="GO:0004525">
    <property type="term" value="F:ribonuclease III activity"/>
    <property type="evidence" value="ECO:0007669"/>
    <property type="project" value="InterPro"/>
</dbReference>
<proteinExistence type="predicted"/>
<dbReference type="OMA" id="EARCRSK"/>
<dbReference type="Proteomes" id="UP000079169">
    <property type="component" value="Unplaced"/>
</dbReference>
<evidence type="ECO:0000259" key="1">
    <source>
        <dbReference type="Pfam" id="PF22935"/>
    </source>
</evidence>
<sequence length="186" mass="21740">MSLRNLFGPVLHAHRTYLFHIHARGFKQHVSKTLMELHKRKEAYEFGKQPSLPPPRSSFLEWNYDAELYSFGKRLGEHIDPTLLAQSLTQRSFIIMEEERQKAVGIDDPIIKVTENTPLIEQGERFVSRYVKRYLRTVLPFFPEEGIESVHNYLLSEDVLAHIAFHIGMNDIVQSAVSLLFRYQSR</sequence>
<feature type="domain" description="Large ribosomal subunit protein mL44 endonuclease" evidence="1">
    <location>
        <begin position="63"/>
        <end position="176"/>
    </location>
</feature>
<organism evidence="2 3">
    <name type="scientific">Diaphorina citri</name>
    <name type="common">Asian citrus psyllid</name>
    <dbReference type="NCBI Taxonomy" id="121845"/>
    <lineage>
        <taxon>Eukaryota</taxon>
        <taxon>Metazoa</taxon>
        <taxon>Ecdysozoa</taxon>
        <taxon>Arthropoda</taxon>
        <taxon>Hexapoda</taxon>
        <taxon>Insecta</taxon>
        <taxon>Pterygota</taxon>
        <taxon>Neoptera</taxon>
        <taxon>Paraneoptera</taxon>
        <taxon>Hemiptera</taxon>
        <taxon>Sternorrhyncha</taxon>
        <taxon>Psylloidea</taxon>
        <taxon>Psyllidae</taxon>
        <taxon>Diaphorininae</taxon>
        <taxon>Diaphorina</taxon>
    </lineage>
</organism>
<dbReference type="SUPFAM" id="SSF69065">
    <property type="entry name" value="RNase III domain-like"/>
    <property type="match status" value="1"/>
</dbReference>
<evidence type="ECO:0000313" key="2">
    <source>
        <dbReference type="Proteomes" id="UP000079169"/>
    </source>
</evidence>
<keyword evidence="2" id="KW-1185">Reference proteome</keyword>
<dbReference type="GO" id="GO:0006396">
    <property type="term" value="P:RNA processing"/>
    <property type="evidence" value="ECO:0007669"/>
    <property type="project" value="InterPro"/>
</dbReference>
<name>A0A3Q0IN10_DIACI</name>
<dbReference type="KEGG" id="dci:103525000"/>